<keyword evidence="1" id="KW-0802">TPR repeat</keyword>
<evidence type="ECO:0000256" key="1">
    <source>
        <dbReference type="PROSITE-ProRule" id="PRU00339"/>
    </source>
</evidence>
<evidence type="ECO:0000313" key="3">
    <source>
        <dbReference type="EMBL" id="OGI68324.1"/>
    </source>
</evidence>
<dbReference type="SMART" id="SM00028">
    <property type="entry name" value="TPR"/>
    <property type="match status" value="2"/>
</dbReference>
<evidence type="ECO:0000256" key="2">
    <source>
        <dbReference type="SAM" id="SignalP"/>
    </source>
</evidence>
<name>A0A1F6VFF1_9PROT</name>
<dbReference type="EMBL" id="MFSP01000042">
    <property type="protein sequence ID" value="OGI68324.1"/>
    <property type="molecule type" value="Genomic_DNA"/>
</dbReference>
<feature type="repeat" description="TPR" evidence="1">
    <location>
        <begin position="28"/>
        <end position="61"/>
    </location>
</feature>
<protein>
    <recommendedName>
        <fullName evidence="5">Tetratricopeptide repeat protein</fullName>
    </recommendedName>
</protein>
<proteinExistence type="predicted"/>
<dbReference type="PROSITE" id="PS50005">
    <property type="entry name" value="TPR"/>
    <property type="match status" value="1"/>
</dbReference>
<comment type="caution">
    <text evidence="3">The sequence shown here is derived from an EMBL/GenBank/DDBJ whole genome shotgun (WGS) entry which is preliminary data.</text>
</comment>
<dbReference type="Pfam" id="PF14559">
    <property type="entry name" value="TPR_19"/>
    <property type="match status" value="1"/>
</dbReference>
<dbReference type="Pfam" id="PF13432">
    <property type="entry name" value="TPR_16"/>
    <property type="match status" value="1"/>
</dbReference>
<reference evidence="3 4" key="1">
    <citation type="journal article" date="2016" name="Nat. Commun.">
        <title>Thousands of microbial genomes shed light on interconnected biogeochemical processes in an aquifer system.</title>
        <authorList>
            <person name="Anantharaman K."/>
            <person name="Brown C.T."/>
            <person name="Hug L.A."/>
            <person name="Sharon I."/>
            <person name="Castelle C.J."/>
            <person name="Probst A.J."/>
            <person name="Thomas B.C."/>
            <person name="Singh A."/>
            <person name="Wilkins M.J."/>
            <person name="Karaoz U."/>
            <person name="Brodie E.L."/>
            <person name="Williams K.H."/>
            <person name="Hubbard S.S."/>
            <person name="Banfield J.F."/>
        </authorList>
    </citation>
    <scope>NUCLEOTIDE SEQUENCE [LARGE SCALE GENOMIC DNA]</scope>
</reference>
<organism evidence="3 4">
    <name type="scientific">Candidatus Muproteobacteria bacterium RBG_16_60_9</name>
    <dbReference type="NCBI Taxonomy" id="1817755"/>
    <lineage>
        <taxon>Bacteria</taxon>
        <taxon>Pseudomonadati</taxon>
        <taxon>Pseudomonadota</taxon>
        <taxon>Candidatus Muproteobacteria</taxon>
    </lineage>
</organism>
<dbReference type="InterPro" id="IPR019734">
    <property type="entry name" value="TPR_rpt"/>
</dbReference>
<sequence>MKMRNQSLCGAIIAVALLVGTASHTLAQTNLVADGRQALDAGKVDDALAIFEKAVAANPNDPAALAWLGNAQVRKTSTVPLFERPDWVRKGFETMDRAVARFPNEFVVYLVRGNTGARVPPMFGKAPVAIKDLHAVIDMHAKNPGAVPESVMPSVYLNLGLAHKQNGEPTAARAAWEKGKALYPQAPEAAAMDNELKSLSP</sequence>
<dbReference type="AlphaFoldDB" id="A0A1F6VFF1"/>
<evidence type="ECO:0008006" key="5">
    <source>
        <dbReference type="Google" id="ProtNLM"/>
    </source>
</evidence>
<evidence type="ECO:0000313" key="4">
    <source>
        <dbReference type="Proteomes" id="UP000179076"/>
    </source>
</evidence>
<dbReference type="Gene3D" id="1.25.40.10">
    <property type="entry name" value="Tetratricopeptide repeat domain"/>
    <property type="match status" value="1"/>
</dbReference>
<feature type="signal peptide" evidence="2">
    <location>
        <begin position="1"/>
        <end position="27"/>
    </location>
</feature>
<gene>
    <name evidence="3" type="ORF">A2W18_09865</name>
</gene>
<dbReference type="Proteomes" id="UP000179076">
    <property type="component" value="Unassembled WGS sequence"/>
</dbReference>
<keyword evidence="2" id="KW-0732">Signal</keyword>
<dbReference type="InterPro" id="IPR011990">
    <property type="entry name" value="TPR-like_helical_dom_sf"/>
</dbReference>
<feature type="chain" id="PRO_5009527231" description="Tetratricopeptide repeat protein" evidence="2">
    <location>
        <begin position="28"/>
        <end position="201"/>
    </location>
</feature>
<accession>A0A1F6VFF1</accession>
<dbReference type="SUPFAM" id="SSF48452">
    <property type="entry name" value="TPR-like"/>
    <property type="match status" value="1"/>
</dbReference>